<dbReference type="AlphaFoldDB" id="A0A1M7HA01"/>
<feature type="signal peptide" evidence="1">
    <location>
        <begin position="1"/>
        <end position="20"/>
    </location>
</feature>
<dbReference type="STRING" id="551987.SAMN05192549_101103"/>
<evidence type="ECO:0000256" key="1">
    <source>
        <dbReference type="SAM" id="SignalP"/>
    </source>
</evidence>
<accession>A0A1M7HA01</accession>
<reference evidence="4" key="1">
    <citation type="submission" date="2016-11" db="EMBL/GenBank/DDBJ databases">
        <authorList>
            <person name="Varghese N."/>
            <person name="Submissions S."/>
        </authorList>
    </citation>
    <scope>NUCLEOTIDE SEQUENCE [LARGE SCALE GENOMIC DNA]</scope>
    <source>
        <strain evidence="4">Sac-22</strain>
    </source>
</reference>
<name>A0A1M7HA01_9BURK</name>
<gene>
    <name evidence="3" type="ORF">SAMN05192549_101103</name>
</gene>
<dbReference type="NCBIfam" id="TIGR02595">
    <property type="entry name" value="PEP_CTERM"/>
    <property type="match status" value="1"/>
</dbReference>
<dbReference type="Pfam" id="PF07589">
    <property type="entry name" value="PEP-CTERM"/>
    <property type="match status" value="1"/>
</dbReference>
<organism evidence="3 4">
    <name type="scientific">Duganella sacchari</name>
    <dbReference type="NCBI Taxonomy" id="551987"/>
    <lineage>
        <taxon>Bacteria</taxon>
        <taxon>Pseudomonadati</taxon>
        <taxon>Pseudomonadota</taxon>
        <taxon>Betaproteobacteria</taxon>
        <taxon>Burkholderiales</taxon>
        <taxon>Oxalobacteraceae</taxon>
        <taxon>Telluria group</taxon>
        <taxon>Duganella</taxon>
    </lineage>
</organism>
<dbReference type="RefSeq" id="WP_072780506.1">
    <property type="nucleotide sequence ID" value="NZ_FRCX01000001.1"/>
</dbReference>
<feature type="domain" description="Ice-binding protein C-terminal" evidence="2">
    <location>
        <begin position="194"/>
        <end position="218"/>
    </location>
</feature>
<protein>
    <submittedName>
        <fullName evidence="3">VPLPA-CTERM protein sorting domain-containing protein</fullName>
    </submittedName>
</protein>
<proteinExistence type="predicted"/>
<sequence>MKIKPIIFATIAALAMGASAAQATVLDFDTLGACSSASNGSGSVVACGDWSAISQAYGDVAGVVDVQYSAPRIPGSSLQWWSTSYNTLHGSVFAPGGNDNSKARIDLVSLNGQAVTLSHFDLGAYSNTTRNTKITISDLSGHVLMNYAGTVGNDHPNGPSSFNGSWTGASGIRIEWEDNAYNVGIDNITYSMAPVPEPETYAMLIAGLAALGVVARRRKA</sequence>
<dbReference type="InterPro" id="IPR013424">
    <property type="entry name" value="Ice-binding_C"/>
</dbReference>
<keyword evidence="4" id="KW-1185">Reference proteome</keyword>
<evidence type="ECO:0000313" key="3">
    <source>
        <dbReference type="EMBL" id="SHM25229.1"/>
    </source>
</evidence>
<evidence type="ECO:0000313" key="4">
    <source>
        <dbReference type="Proteomes" id="UP000184339"/>
    </source>
</evidence>
<dbReference type="Proteomes" id="UP000184339">
    <property type="component" value="Unassembled WGS sequence"/>
</dbReference>
<keyword evidence="1" id="KW-0732">Signal</keyword>
<dbReference type="EMBL" id="FRCX01000001">
    <property type="protein sequence ID" value="SHM25229.1"/>
    <property type="molecule type" value="Genomic_DNA"/>
</dbReference>
<feature type="chain" id="PRO_5012884315" evidence="1">
    <location>
        <begin position="21"/>
        <end position="220"/>
    </location>
</feature>
<evidence type="ECO:0000259" key="2">
    <source>
        <dbReference type="Pfam" id="PF07589"/>
    </source>
</evidence>